<dbReference type="Pfam" id="PF12010">
    <property type="entry name" value="DUF3502"/>
    <property type="match status" value="1"/>
</dbReference>
<dbReference type="InterPro" id="IPR050490">
    <property type="entry name" value="Bact_solute-bd_prot1"/>
</dbReference>
<feature type="chain" id="PRO_5045925807" evidence="1">
    <location>
        <begin position="27"/>
        <end position="507"/>
    </location>
</feature>
<dbReference type="Gene3D" id="3.40.190.10">
    <property type="entry name" value="Periplasmic binding protein-like II"/>
    <property type="match status" value="2"/>
</dbReference>
<feature type="domain" description="DUF3502" evidence="2">
    <location>
        <begin position="435"/>
        <end position="502"/>
    </location>
</feature>
<dbReference type="PROSITE" id="PS51257">
    <property type="entry name" value="PROKAR_LIPOPROTEIN"/>
    <property type="match status" value="1"/>
</dbReference>
<evidence type="ECO:0000256" key="1">
    <source>
        <dbReference type="SAM" id="SignalP"/>
    </source>
</evidence>
<protein>
    <submittedName>
        <fullName evidence="3">Extracellular solute-binding protein</fullName>
    </submittedName>
</protein>
<organism evidence="3 4">
    <name type="scientific">Paenibacillus enshidis</name>
    <dbReference type="NCBI Taxonomy" id="1458439"/>
    <lineage>
        <taxon>Bacteria</taxon>
        <taxon>Bacillati</taxon>
        <taxon>Bacillota</taxon>
        <taxon>Bacilli</taxon>
        <taxon>Bacillales</taxon>
        <taxon>Paenibacillaceae</taxon>
        <taxon>Paenibacillus</taxon>
    </lineage>
</organism>
<dbReference type="EMBL" id="JBHHMI010000002">
    <property type="protein sequence ID" value="MFB5265901.1"/>
    <property type="molecule type" value="Genomic_DNA"/>
</dbReference>
<dbReference type="SUPFAM" id="SSF53850">
    <property type="entry name" value="Periplasmic binding protein-like II"/>
    <property type="match status" value="1"/>
</dbReference>
<accession>A0ABV5ARV4</accession>
<evidence type="ECO:0000313" key="4">
    <source>
        <dbReference type="Proteomes" id="UP001580346"/>
    </source>
</evidence>
<feature type="signal peptide" evidence="1">
    <location>
        <begin position="1"/>
        <end position="26"/>
    </location>
</feature>
<proteinExistence type="predicted"/>
<evidence type="ECO:0000313" key="3">
    <source>
        <dbReference type="EMBL" id="MFB5265901.1"/>
    </source>
</evidence>
<name>A0ABV5ARV4_9BACL</name>
<dbReference type="InterPro" id="IPR022627">
    <property type="entry name" value="DUF3502"/>
</dbReference>
<keyword evidence="4" id="KW-1185">Reference proteome</keyword>
<dbReference type="InterPro" id="IPR006059">
    <property type="entry name" value="SBP"/>
</dbReference>
<sequence length="507" mass="56693">MKKRKALARWLTALFIVSVITGCSGAGDAGGENGSANGENGGGDKLPVRYLLPGNAPQDLDTVVKAINEKLAADGLNLTYEPTYIAWDAWDQKTNLMMSTGEEFELIAIMHDVKGPTVLAGNGGIIPIDDLLNQYGSELKKSMPDWIWESAKINGKISYVPNFWADTAYNDGMFTIRTDLLEKNGLKPPTSPEELLDAAETLQKNWPQENKNVYIKMLEEPAYFLHTTYDTYPFTVADNMIYIDQQGNVKSWLETGEFKKDVQYMNEAYQRGLIMSDLLTTPTEVINQEELAGRYLYRPGDVGLSDAIMQTFPDAKLDIYYLAEQPKFRAYAIRNSNGVSATSPHPEAAIQFLNWVYSSQENMDLVQNGVKDVHWEDTGKNTKDYLAKNENGSPAYELPYWLLGHVEMNRYPTNIDPARLERRTTVADDAVNSIAIGFTFDPTNVASQYANCIAELKTSVYPVMQGVVKYEDGYDNMLAAMKAAGLDEVVAEYKRQFDEWRAGQGGH</sequence>
<dbReference type="RefSeq" id="WP_375353453.1">
    <property type="nucleotide sequence ID" value="NZ_JBHHMI010000002.1"/>
</dbReference>
<dbReference type="PANTHER" id="PTHR43649">
    <property type="entry name" value="ARABINOSE-BINDING PROTEIN-RELATED"/>
    <property type="match status" value="1"/>
</dbReference>
<dbReference type="PANTHER" id="PTHR43649:SF12">
    <property type="entry name" value="DIACETYLCHITOBIOSE BINDING PROTEIN DASA"/>
    <property type="match status" value="1"/>
</dbReference>
<comment type="caution">
    <text evidence="3">The sequence shown here is derived from an EMBL/GenBank/DDBJ whole genome shotgun (WGS) entry which is preliminary data.</text>
</comment>
<dbReference type="Pfam" id="PF01547">
    <property type="entry name" value="SBP_bac_1"/>
    <property type="match status" value="1"/>
</dbReference>
<gene>
    <name evidence="3" type="ORF">ACE41H_03755</name>
</gene>
<keyword evidence="1" id="KW-0732">Signal</keyword>
<reference evidence="3 4" key="1">
    <citation type="submission" date="2024-09" db="EMBL/GenBank/DDBJ databases">
        <title>Paenibacillus zeirhizospherea sp. nov., isolated from surface of the maize (Zea mays) roots in a horticulture field, Hungary.</title>
        <authorList>
            <person name="Marton D."/>
            <person name="Farkas M."/>
            <person name="Bedics A."/>
            <person name="Toth E."/>
            <person name="Tancsics A."/>
            <person name="Boka K."/>
            <person name="Maroti G."/>
            <person name="Kriszt B."/>
            <person name="Cserhati M."/>
        </authorList>
    </citation>
    <scope>NUCLEOTIDE SEQUENCE [LARGE SCALE GENOMIC DNA]</scope>
    <source>
        <strain evidence="3 4">KCTC 33519</strain>
    </source>
</reference>
<dbReference type="Proteomes" id="UP001580346">
    <property type="component" value="Unassembled WGS sequence"/>
</dbReference>
<evidence type="ECO:0000259" key="2">
    <source>
        <dbReference type="Pfam" id="PF12010"/>
    </source>
</evidence>